<sequence length="256" mass="29249">MLLVTQDNAPLGYKLKYETNPSKIITMTKKIHHMLPKISPFLRKPFKTCAVVGNGGILQNSFCGKEIDSMDFVFSLNLPPLNLAEDIGTKSHFVSANPSILIKKFGRLLERRKPFIDNIKLYDSAMIVLPAFSYVHNTDVSFRALYSVEDFSLENKVAFFHPEYLRNLSSHWKEMGIKANRLSSGLMLVSSALELCNKIQLYGFWPFPTDPDGNNIPHHYYDNIYPKPGFHSMPDEFYLYLKMHSKGALFLQTGKC</sequence>
<evidence type="ECO:0008006" key="13">
    <source>
        <dbReference type="Google" id="ProtNLM"/>
    </source>
</evidence>
<dbReference type="EMBL" id="DYDO01000002">
    <property type="protein sequence ID" value="DBA29712.1"/>
    <property type="molecule type" value="Genomic_DNA"/>
</dbReference>
<dbReference type="GO" id="GO:0000139">
    <property type="term" value="C:Golgi membrane"/>
    <property type="evidence" value="ECO:0007669"/>
    <property type="project" value="UniProtKB-SubCell"/>
</dbReference>
<dbReference type="InterPro" id="IPR001675">
    <property type="entry name" value="Glyco_trans_29"/>
</dbReference>
<evidence type="ECO:0000256" key="7">
    <source>
        <dbReference type="ARBA" id="ARBA00022989"/>
    </source>
</evidence>
<comment type="similarity">
    <text evidence="2">Belongs to the glycosyltransferase 29 family.</text>
</comment>
<dbReference type="Gene3D" id="3.90.1480.20">
    <property type="entry name" value="Glycosyl transferase family 29"/>
    <property type="match status" value="1"/>
</dbReference>
<dbReference type="Proteomes" id="UP001181693">
    <property type="component" value="Unassembled WGS sequence"/>
</dbReference>
<keyword evidence="7" id="KW-1133">Transmembrane helix</keyword>
<keyword evidence="5" id="KW-0812">Transmembrane</keyword>
<accession>A0AAV3ASR2</accession>
<evidence type="ECO:0000256" key="4">
    <source>
        <dbReference type="ARBA" id="ARBA00022679"/>
    </source>
</evidence>
<comment type="caution">
    <text evidence="11">The sequence shown here is derived from an EMBL/GenBank/DDBJ whole genome shotgun (WGS) entry which is preliminary data.</text>
</comment>
<keyword evidence="6" id="KW-0735">Signal-anchor</keyword>
<comment type="subcellular location">
    <subcellularLocation>
        <location evidence="1">Golgi apparatus membrane</location>
        <topology evidence="1">Single-pass type II membrane protein</topology>
    </subcellularLocation>
</comment>
<proteinExistence type="inferred from homology"/>
<dbReference type="PANTHER" id="PTHR11987">
    <property type="entry name" value="ALPHA-2,8-SIALYLTRANSFERASE"/>
    <property type="match status" value="1"/>
</dbReference>
<dbReference type="AlphaFoldDB" id="A0AAV3ASR2"/>
<protein>
    <recommendedName>
        <fullName evidence="13">ST8 alpha-N-acetyl-neuraminide alpha-2,8-sialyltransferase 6</fullName>
    </recommendedName>
</protein>
<dbReference type="GO" id="GO:0009311">
    <property type="term" value="P:oligosaccharide metabolic process"/>
    <property type="evidence" value="ECO:0007669"/>
    <property type="project" value="TreeGrafter"/>
</dbReference>
<dbReference type="GO" id="GO:0003828">
    <property type="term" value="F:alpha-N-acetylneuraminate alpha-2,8-sialyltransferase activity"/>
    <property type="evidence" value="ECO:0007669"/>
    <property type="project" value="TreeGrafter"/>
</dbReference>
<keyword evidence="9" id="KW-0472">Membrane</keyword>
<dbReference type="PANTHER" id="PTHR11987:SF53">
    <property type="entry name" value="ALPHA-2,8-SIALYLTRANSFERASE 8F-LIKE"/>
    <property type="match status" value="1"/>
</dbReference>
<evidence type="ECO:0000313" key="11">
    <source>
        <dbReference type="EMBL" id="DBA29712.1"/>
    </source>
</evidence>
<evidence type="ECO:0000256" key="3">
    <source>
        <dbReference type="ARBA" id="ARBA00022676"/>
    </source>
</evidence>
<dbReference type="GO" id="GO:0006491">
    <property type="term" value="P:N-glycan processing"/>
    <property type="evidence" value="ECO:0007669"/>
    <property type="project" value="TreeGrafter"/>
</dbReference>
<evidence type="ECO:0000256" key="8">
    <source>
        <dbReference type="ARBA" id="ARBA00023034"/>
    </source>
</evidence>
<evidence type="ECO:0000256" key="10">
    <source>
        <dbReference type="ARBA" id="ARBA00023180"/>
    </source>
</evidence>
<evidence type="ECO:0000313" key="12">
    <source>
        <dbReference type="Proteomes" id="UP001181693"/>
    </source>
</evidence>
<evidence type="ECO:0000256" key="6">
    <source>
        <dbReference type="ARBA" id="ARBA00022968"/>
    </source>
</evidence>
<keyword evidence="10" id="KW-0325">Glycoprotein</keyword>
<keyword evidence="3" id="KW-0328">Glycosyltransferase</keyword>
<gene>
    <name evidence="11" type="ORF">GDO54_005774</name>
</gene>
<keyword evidence="8" id="KW-0333">Golgi apparatus</keyword>
<keyword evidence="12" id="KW-1185">Reference proteome</keyword>
<evidence type="ECO:0000256" key="5">
    <source>
        <dbReference type="ARBA" id="ARBA00022692"/>
    </source>
</evidence>
<dbReference type="InterPro" id="IPR038578">
    <property type="entry name" value="GT29-like_sf"/>
</dbReference>
<organism evidence="11 12">
    <name type="scientific">Pyxicephalus adspersus</name>
    <name type="common">African bullfrog</name>
    <dbReference type="NCBI Taxonomy" id="30357"/>
    <lineage>
        <taxon>Eukaryota</taxon>
        <taxon>Metazoa</taxon>
        <taxon>Chordata</taxon>
        <taxon>Craniata</taxon>
        <taxon>Vertebrata</taxon>
        <taxon>Euteleostomi</taxon>
        <taxon>Amphibia</taxon>
        <taxon>Batrachia</taxon>
        <taxon>Anura</taxon>
        <taxon>Neobatrachia</taxon>
        <taxon>Ranoidea</taxon>
        <taxon>Pyxicephalidae</taxon>
        <taxon>Pyxicephalinae</taxon>
        <taxon>Pyxicephalus</taxon>
    </lineage>
</organism>
<keyword evidence="4" id="KW-0808">Transferase</keyword>
<dbReference type="InterPro" id="IPR050943">
    <property type="entry name" value="Glycosyltr_29_Sialyltrsf"/>
</dbReference>
<evidence type="ECO:0000256" key="9">
    <source>
        <dbReference type="ARBA" id="ARBA00023136"/>
    </source>
</evidence>
<name>A0AAV3ASR2_PYXAD</name>
<evidence type="ECO:0000256" key="2">
    <source>
        <dbReference type="ARBA" id="ARBA00006003"/>
    </source>
</evidence>
<reference evidence="11" key="1">
    <citation type="thesis" date="2020" institute="ProQuest LLC" country="789 East Eisenhower Parkway, Ann Arbor, MI, USA">
        <title>Comparative Genomics and Chromosome Evolution.</title>
        <authorList>
            <person name="Mudd A.B."/>
        </authorList>
    </citation>
    <scope>NUCLEOTIDE SEQUENCE</scope>
    <source>
        <strain evidence="11">1538</strain>
        <tissue evidence="11">Blood</tissue>
    </source>
</reference>
<dbReference type="Pfam" id="PF00777">
    <property type="entry name" value="Glyco_transf_29"/>
    <property type="match status" value="1"/>
</dbReference>
<evidence type="ECO:0000256" key="1">
    <source>
        <dbReference type="ARBA" id="ARBA00004323"/>
    </source>
</evidence>